<dbReference type="SMART" id="SM00335">
    <property type="entry name" value="ANX"/>
    <property type="match status" value="4"/>
</dbReference>
<evidence type="ECO:0000256" key="4">
    <source>
        <dbReference type="ARBA" id="ARBA00022530"/>
    </source>
</evidence>
<dbReference type="GO" id="GO:0005509">
    <property type="term" value="F:calcium ion binding"/>
    <property type="evidence" value="ECO:0007669"/>
    <property type="project" value="InterPro"/>
</dbReference>
<keyword evidence="5" id="KW-0597">Phosphoprotein</keyword>
<accession>A0A8T2LE80</accession>
<dbReference type="Pfam" id="PF00191">
    <property type="entry name" value="Annexin"/>
    <property type="match status" value="4"/>
</dbReference>
<keyword evidence="8" id="KW-0084">Basement membrane</keyword>
<dbReference type="GO" id="GO:0005604">
    <property type="term" value="C:basement membrane"/>
    <property type="evidence" value="ECO:0007669"/>
    <property type="project" value="UniProtKB-SubCell"/>
</dbReference>
<dbReference type="FunFam" id="1.10.220.10:FF:000001">
    <property type="entry name" value="Annexin"/>
    <property type="match status" value="1"/>
</dbReference>
<dbReference type="PRINTS" id="PR00198">
    <property type="entry name" value="ANNEXINII"/>
</dbReference>
<evidence type="ECO:0000313" key="13">
    <source>
        <dbReference type="Proteomes" id="UP000752171"/>
    </source>
</evidence>
<keyword evidence="10 11" id="KW-0111">Calcium/phospholipid-binding</keyword>
<keyword evidence="4" id="KW-0272">Extracellular matrix</keyword>
<evidence type="ECO:0000313" key="12">
    <source>
        <dbReference type="EMBL" id="KAG9267201.1"/>
    </source>
</evidence>
<evidence type="ECO:0000256" key="2">
    <source>
        <dbReference type="ARBA" id="ARBA00007831"/>
    </source>
</evidence>
<dbReference type="GO" id="GO:0005634">
    <property type="term" value="C:nucleus"/>
    <property type="evidence" value="ECO:0007669"/>
    <property type="project" value="TreeGrafter"/>
</dbReference>
<dbReference type="AlphaFoldDB" id="A0A8T2LE80"/>
<dbReference type="GO" id="GO:0005886">
    <property type="term" value="C:plasma membrane"/>
    <property type="evidence" value="ECO:0007669"/>
    <property type="project" value="TreeGrafter"/>
</dbReference>
<evidence type="ECO:0000256" key="10">
    <source>
        <dbReference type="ARBA" id="ARBA00023302"/>
    </source>
</evidence>
<organism evidence="12 13">
    <name type="scientific">Astyanax mexicanus</name>
    <name type="common">Blind cave fish</name>
    <name type="synonym">Astyanax fasciatus mexicanus</name>
    <dbReference type="NCBI Taxonomy" id="7994"/>
    <lineage>
        <taxon>Eukaryota</taxon>
        <taxon>Metazoa</taxon>
        <taxon>Chordata</taxon>
        <taxon>Craniata</taxon>
        <taxon>Vertebrata</taxon>
        <taxon>Euteleostomi</taxon>
        <taxon>Actinopterygii</taxon>
        <taxon>Neopterygii</taxon>
        <taxon>Teleostei</taxon>
        <taxon>Ostariophysi</taxon>
        <taxon>Characiformes</taxon>
        <taxon>Characoidei</taxon>
        <taxon>Acestrorhamphidae</taxon>
        <taxon>Acestrorhamphinae</taxon>
        <taxon>Astyanax</taxon>
    </lineage>
</organism>
<keyword evidence="6 11" id="KW-0677">Repeat</keyword>
<dbReference type="InterPro" id="IPR018252">
    <property type="entry name" value="Annexin_repeat_CS"/>
</dbReference>
<name>A0A8T2LE80_ASTMX</name>
<dbReference type="FunFam" id="1.10.220.10:FF:000003">
    <property type="entry name" value="Annexin"/>
    <property type="match status" value="1"/>
</dbReference>
<dbReference type="InterPro" id="IPR002389">
    <property type="entry name" value="ANX2"/>
</dbReference>
<gene>
    <name evidence="12" type="primary">ANXA2-B</name>
    <name evidence="12" type="ORF">AMEX_G19891</name>
</gene>
<comment type="subcellular location">
    <subcellularLocation>
        <location evidence="1">Secreted</location>
        <location evidence="1">Extracellular space</location>
        <location evidence="1">Extracellular matrix</location>
        <location evidence="1">Basement membrane</location>
    </subcellularLocation>
</comment>
<evidence type="ECO:0000256" key="3">
    <source>
        <dbReference type="ARBA" id="ARBA00022525"/>
    </source>
</evidence>
<evidence type="ECO:0000256" key="9">
    <source>
        <dbReference type="ARBA" id="ARBA00023216"/>
    </source>
</evidence>
<dbReference type="PRINTS" id="PR00196">
    <property type="entry name" value="ANNEXIN"/>
</dbReference>
<dbReference type="PANTHER" id="PTHR10502:SF18">
    <property type="entry name" value="ANNEXIN A2-RELATED"/>
    <property type="match status" value="1"/>
</dbReference>
<evidence type="ECO:0000256" key="7">
    <source>
        <dbReference type="ARBA" id="ARBA00022837"/>
    </source>
</evidence>
<sequence>MALVSQFLGQLSLGHGALREPRYPTVFPARDFDAERDASWIDTAIKTKGVDEHVIIDILTRRTYRQRREIAFEYEKKEKKDLVTALKAALSGSLENVILGLMKTTTEFDASELRASMKGLGTDEESLIEMVCSRSNEELVEIKRVYKEMFKKELEKDVAGDTSGDFAKLLLALVQARREEPGNVVDYEKIDNDARALYEAGVKRKGTDVITWINIFSERSVPHLRKVFERYNSYSPYDIKESIRKEVKGDLEKSFLTLVESFENKQLYFASRLNEAMKGKSVKEKVLTRILVSRCEVDLMKIRSEFKRHFSKSLYQTISEQTKGDYQRALLNLCGGDD</sequence>
<evidence type="ECO:0000256" key="1">
    <source>
        <dbReference type="ARBA" id="ARBA00004302"/>
    </source>
</evidence>
<dbReference type="EMBL" id="JAICCE010000016">
    <property type="protein sequence ID" value="KAG9267201.1"/>
    <property type="molecule type" value="Genomic_DNA"/>
</dbReference>
<dbReference type="GO" id="GO:0008092">
    <property type="term" value="F:cytoskeletal protein binding"/>
    <property type="evidence" value="ECO:0007669"/>
    <property type="project" value="InterPro"/>
</dbReference>
<dbReference type="SUPFAM" id="SSF47874">
    <property type="entry name" value="Annexin"/>
    <property type="match status" value="1"/>
</dbReference>
<dbReference type="FunFam" id="1.10.220.10:FF:000007">
    <property type="entry name" value="Annexin"/>
    <property type="match status" value="1"/>
</dbReference>
<comment type="domain">
    <text evidence="11">A pair of annexin repeats may form one binding site for calcium and phospholipid.</text>
</comment>
<dbReference type="GO" id="GO:0001786">
    <property type="term" value="F:phosphatidylserine binding"/>
    <property type="evidence" value="ECO:0007669"/>
    <property type="project" value="TreeGrafter"/>
</dbReference>
<dbReference type="PROSITE" id="PS51897">
    <property type="entry name" value="ANNEXIN_2"/>
    <property type="match status" value="4"/>
</dbReference>
<dbReference type="FunFam" id="1.10.220.10:FF:000002">
    <property type="entry name" value="Annexin"/>
    <property type="match status" value="1"/>
</dbReference>
<dbReference type="GO" id="GO:0004859">
    <property type="term" value="F:phospholipase inhibitor activity"/>
    <property type="evidence" value="ECO:0007669"/>
    <property type="project" value="InterPro"/>
</dbReference>
<comment type="caution">
    <text evidence="12">The sequence shown here is derived from an EMBL/GenBank/DDBJ whole genome shotgun (WGS) entry which is preliminary data.</text>
</comment>
<dbReference type="InterPro" id="IPR001464">
    <property type="entry name" value="Annexin"/>
</dbReference>
<dbReference type="GO" id="GO:0005737">
    <property type="term" value="C:cytoplasm"/>
    <property type="evidence" value="ECO:0007669"/>
    <property type="project" value="TreeGrafter"/>
</dbReference>
<dbReference type="PROSITE" id="PS00223">
    <property type="entry name" value="ANNEXIN_1"/>
    <property type="match status" value="1"/>
</dbReference>
<keyword evidence="7 11" id="KW-0106">Calcium</keyword>
<dbReference type="InterPro" id="IPR037104">
    <property type="entry name" value="Annexin_sf"/>
</dbReference>
<dbReference type="GO" id="GO:0005544">
    <property type="term" value="F:calcium-dependent phospholipid binding"/>
    <property type="evidence" value="ECO:0007669"/>
    <property type="project" value="UniProtKB-KW"/>
</dbReference>
<keyword evidence="3" id="KW-0964">Secreted</keyword>
<dbReference type="GO" id="GO:0012506">
    <property type="term" value="C:vesicle membrane"/>
    <property type="evidence" value="ECO:0007669"/>
    <property type="project" value="TreeGrafter"/>
</dbReference>
<keyword evidence="9 11" id="KW-0041">Annexin</keyword>
<evidence type="ECO:0000256" key="6">
    <source>
        <dbReference type="ARBA" id="ARBA00022737"/>
    </source>
</evidence>
<evidence type="ECO:0000256" key="8">
    <source>
        <dbReference type="ARBA" id="ARBA00022869"/>
    </source>
</evidence>
<dbReference type="Proteomes" id="UP000752171">
    <property type="component" value="Unassembled WGS sequence"/>
</dbReference>
<reference evidence="12 13" key="1">
    <citation type="submission" date="2021-07" db="EMBL/GenBank/DDBJ databases">
        <authorList>
            <person name="Imarazene B."/>
            <person name="Zahm M."/>
            <person name="Klopp C."/>
            <person name="Cabau C."/>
            <person name="Beille S."/>
            <person name="Jouanno E."/>
            <person name="Castinel A."/>
            <person name="Lluch J."/>
            <person name="Gil L."/>
            <person name="Kuchtly C."/>
            <person name="Lopez Roques C."/>
            <person name="Donnadieu C."/>
            <person name="Parrinello H."/>
            <person name="Journot L."/>
            <person name="Du K."/>
            <person name="Schartl M."/>
            <person name="Retaux S."/>
            <person name="Guiguen Y."/>
        </authorList>
    </citation>
    <scope>NUCLEOTIDE SEQUENCE [LARGE SCALE GENOMIC DNA]</scope>
    <source>
        <strain evidence="12">Pach_M1</strain>
        <tissue evidence="12">Testis</tissue>
    </source>
</reference>
<protein>
    <recommendedName>
        <fullName evidence="11">Annexin</fullName>
    </recommendedName>
</protein>
<evidence type="ECO:0000256" key="11">
    <source>
        <dbReference type="RuleBase" id="RU003540"/>
    </source>
</evidence>
<dbReference type="Gene3D" id="1.10.220.10">
    <property type="entry name" value="Annexin"/>
    <property type="match status" value="4"/>
</dbReference>
<dbReference type="InterPro" id="IPR018502">
    <property type="entry name" value="Annexin_repeat"/>
</dbReference>
<evidence type="ECO:0000256" key="5">
    <source>
        <dbReference type="ARBA" id="ARBA00022553"/>
    </source>
</evidence>
<comment type="similarity">
    <text evidence="2 11">Belongs to the annexin family.</text>
</comment>
<proteinExistence type="inferred from homology"/>
<dbReference type="PANTHER" id="PTHR10502">
    <property type="entry name" value="ANNEXIN"/>
    <property type="match status" value="1"/>
</dbReference>